<dbReference type="InterPro" id="IPR003856">
    <property type="entry name" value="LPS_length_determ_N"/>
</dbReference>
<evidence type="ECO:0000256" key="3">
    <source>
        <dbReference type="ARBA" id="ARBA00022692"/>
    </source>
</evidence>
<proteinExistence type="predicted"/>
<evidence type="ECO:0000256" key="6">
    <source>
        <dbReference type="ARBA" id="ARBA00022989"/>
    </source>
</evidence>
<dbReference type="Proteomes" id="UP000236327">
    <property type="component" value="Unassembled WGS sequence"/>
</dbReference>
<dbReference type="InterPro" id="IPR027417">
    <property type="entry name" value="P-loop_NTPase"/>
</dbReference>
<dbReference type="PANTHER" id="PTHR32309">
    <property type="entry name" value="TYROSINE-PROTEIN KINASE"/>
    <property type="match status" value="1"/>
</dbReference>
<comment type="caution">
    <text evidence="11">The sequence shown here is derived from an EMBL/GenBank/DDBJ whole genome shotgun (WGS) entry which is preliminary data.</text>
</comment>
<dbReference type="PANTHER" id="PTHR32309:SF13">
    <property type="entry name" value="FERRIC ENTEROBACTIN TRANSPORT PROTEIN FEPE"/>
    <property type="match status" value="1"/>
</dbReference>
<feature type="transmembrane region" description="Helical" evidence="8">
    <location>
        <begin position="46"/>
        <end position="67"/>
    </location>
</feature>
<feature type="domain" description="Polysaccharide chain length determinant N-terminal" evidence="9">
    <location>
        <begin position="32"/>
        <end position="124"/>
    </location>
</feature>
<keyword evidence="4" id="KW-0547">Nucleotide-binding</keyword>
<keyword evidence="5" id="KW-0067">ATP-binding</keyword>
<gene>
    <name evidence="11" type="ORF">A8V01_18675</name>
</gene>
<evidence type="ECO:0000256" key="5">
    <source>
        <dbReference type="ARBA" id="ARBA00022840"/>
    </source>
</evidence>
<dbReference type="EMBL" id="LYMM01000031">
    <property type="protein sequence ID" value="PNU04779.1"/>
    <property type="molecule type" value="Genomic_DNA"/>
</dbReference>
<dbReference type="InterPro" id="IPR050445">
    <property type="entry name" value="Bact_polysacc_biosynth/exp"/>
</dbReference>
<name>A0A2K2G149_9SPHN</name>
<evidence type="ECO:0000256" key="8">
    <source>
        <dbReference type="SAM" id="Phobius"/>
    </source>
</evidence>
<feature type="domain" description="Tyrosine-protein kinase G-rich" evidence="10">
    <location>
        <begin position="376"/>
        <end position="447"/>
    </location>
</feature>
<keyword evidence="2" id="KW-1003">Cell membrane</keyword>
<dbReference type="GO" id="GO:0005886">
    <property type="term" value="C:plasma membrane"/>
    <property type="evidence" value="ECO:0007669"/>
    <property type="project" value="UniProtKB-SubCell"/>
</dbReference>
<dbReference type="InterPro" id="IPR005702">
    <property type="entry name" value="Wzc-like_C"/>
</dbReference>
<dbReference type="InterPro" id="IPR032807">
    <property type="entry name" value="GNVR"/>
</dbReference>
<organism evidence="11 12">
    <name type="scientific">Novosphingobium guangzhouense</name>
    <dbReference type="NCBI Taxonomy" id="1850347"/>
    <lineage>
        <taxon>Bacteria</taxon>
        <taxon>Pseudomonadati</taxon>
        <taxon>Pseudomonadota</taxon>
        <taxon>Alphaproteobacteria</taxon>
        <taxon>Sphingomonadales</taxon>
        <taxon>Sphingomonadaceae</taxon>
        <taxon>Novosphingobium</taxon>
    </lineage>
</organism>
<protein>
    <submittedName>
        <fullName evidence="11">Uncharacterized protein</fullName>
    </submittedName>
</protein>
<keyword evidence="6 8" id="KW-1133">Transmembrane helix</keyword>
<keyword evidence="3 8" id="KW-0812">Transmembrane</keyword>
<dbReference type="Gene3D" id="3.40.50.300">
    <property type="entry name" value="P-loop containing nucleotide triphosphate hydrolases"/>
    <property type="match status" value="1"/>
</dbReference>
<dbReference type="OrthoDB" id="230260at2"/>
<evidence type="ECO:0000256" key="2">
    <source>
        <dbReference type="ARBA" id="ARBA00022475"/>
    </source>
</evidence>
<evidence type="ECO:0000256" key="7">
    <source>
        <dbReference type="ARBA" id="ARBA00023136"/>
    </source>
</evidence>
<dbReference type="RefSeq" id="WP_103095975.1">
    <property type="nucleotide sequence ID" value="NZ_LYMM01000031.1"/>
</dbReference>
<dbReference type="Pfam" id="PF13807">
    <property type="entry name" value="GNVR"/>
    <property type="match status" value="1"/>
</dbReference>
<keyword evidence="12" id="KW-1185">Reference proteome</keyword>
<evidence type="ECO:0000256" key="1">
    <source>
        <dbReference type="ARBA" id="ARBA00004651"/>
    </source>
</evidence>
<sequence>MNSSSQIISAAPDPRDMAYAPGQMLMPSGMERIDLSGSMAFFRRRAGLIAMVTGAALLIGAAISYSMPTVYTAEATVSLVTPPEGQNPAAGAVRQAGPAPSSSYVDTQVETLKSRMLAQRVAQALGVLEGRTPQEQADIVSGYQRHVSAVRSGESYALDIVFQADSGQDAAKIANMYAQQFTQVEVEAARESTRDTAQLVAPRLQQLREQAHADTERLQRYRIANGLLSTSGASLTEQEISSYNQEVTRARAVAAESEARLATARAQLNSGSSGEDLGEALGSGVIGGLRARESQVGGEVANLEARYGANHPQLQRAKSELAEVRRDIGKEVSRIVSNLEMQRDVASQRLASLSASLGAARGDLARNNAAMVGLDELERTALSSQAMYESYLNSYRQLMAQDGTQQPNARVLSLAEVPLLPSSPNVPMNMVLALVIGLGAGLAAAYIAEALFRGVTTAEEVQYGLGSRFLGSIPLLGSVSRARREVPAITEEPRSAFAESFRSLRTSIEQAVYGPAQVIAVTSALPKEGKTTIASCLAQTLALCGERTILVDCDLRGRGVSKLLRLPAEHPGLIEVLEGKVSLADALVTGESGLCVLPVMPSDIEPDSLLTGETFARLIDELRACFTHVVMDLPPVLPIASGRTMARLADATVLVVRWRKTMRGAARSALNLLPRESVNVVGVTINRIDVRRQRLFGHTDPAYFYRQYKGYYA</sequence>
<reference evidence="11 12" key="1">
    <citation type="submission" date="2016-05" db="EMBL/GenBank/DDBJ databases">
        <title>Complete genome sequence of Novosphingobium guangzhouense SA925(T).</title>
        <authorList>
            <person name="Sha S."/>
        </authorList>
    </citation>
    <scope>NUCLEOTIDE SEQUENCE [LARGE SCALE GENOMIC DNA]</scope>
    <source>
        <strain evidence="11 12">SA925</strain>
    </source>
</reference>
<evidence type="ECO:0000256" key="4">
    <source>
        <dbReference type="ARBA" id="ARBA00022741"/>
    </source>
</evidence>
<evidence type="ECO:0000259" key="10">
    <source>
        <dbReference type="Pfam" id="PF13807"/>
    </source>
</evidence>
<evidence type="ECO:0000313" key="11">
    <source>
        <dbReference type="EMBL" id="PNU04779.1"/>
    </source>
</evidence>
<evidence type="ECO:0000313" key="12">
    <source>
        <dbReference type="Proteomes" id="UP000236327"/>
    </source>
</evidence>
<dbReference type="CDD" id="cd05387">
    <property type="entry name" value="BY-kinase"/>
    <property type="match status" value="1"/>
</dbReference>
<evidence type="ECO:0000259" key="9">
    <source>
        <dbReference type="Pfam" id="PF02706"/>
    </source>
</evidence>
<keyword evidence="7 8" id="KW-0472">Membrane</keyword>
<comment type="subcellular location">
    <subcellularLocation>
        <location evidence="1">Cell membrane</location>
        <topology evidence="1">Multi-pass membrane protein</topology>
    </subcellularLocation>
</comment>
<dbReference type="GO" id="GO:0004713">
    <property type="term" value="F:protein tyrosine kinase activity"/>
    <property type="evidence" value="ECO:0007669"/>
    <property type="project" value="TreeGrafter"/>
</dbReference>
<dbReference type="AlphaFoldDB" id="A0A2K2G149"/>
<dbReference type="SUPFAM" id="SSF52540">
    <property type="entry name" value="P-loop containing nucleoside triphosphate hydrolases"/>
    <property type="match status" value="1"/>
</dbReference>
<dbReference type="Pfam" id="PF02706">
    <property type="entry name" value="Wzz"/>
    <property type="match status" value="1"/>
</dbReference>
<accession>A0A2K2G149</accession>